<dbReference type="EMBL" id="JAPDOD010000007">
    <property type="protein sequence ID" value="MDA0160751.1"/>
    <property type="molecule type" value="Genomic_DNA"/>
</dbReference>
<dbReference type="GO" id="GO:0016020">
    <property type="term" value="C:membrane"/>
    <property type="evidence" value="ECO:0007669"/>
    <property type="project" value="InterPro"/>
</dbReference>
<dbReference type="GO" id="GO:0000155">
    <property type="term" value="F:phosphorelay sensor kinase activity"/>
    <property type="evidence" value="ECO:0007669"/>
    <property type="project" value="InterPro"/>
</dbReference>
<keyword evidence="2" id="KW-0808">Transferase</keyword>
<dbReference type="Pfam" id="PF07730">
    <property type="entry name" value="HisKA_3"/>
    <property type="match status" value="1"/>
</dbReference>
<evidence type="ECO:0000313" key="3">
    <source>
        <dbReference type="Proteomes" id="UP001149140"/>
    </source>
</evidence>
<dbReference type="GO" id="GO:0046983">
    <property type="term" value="F:protein dimerization activity"/>
    <property type="evidence" value="ECO:0007669"/>
    <property type="project" value="InterPro"/>
</dbReference>
<dbReference type="Gene3D" id="1.20.5.1930">
    <property type="match status" value="1"/>
</dbReference>
<accession>A0A9X3MRS7</accession>
<dbReference type="AlphaFoldDB" id="A0A9X3MRS7"/>
<evidence type="ECO:0000313" key="2">
    <source>
        <dbReference type="EMBL" id="MDA0160751.1"/>
    </source>
</evidence>
<dbReference type="RefSeq" id="WP_372518023.1">
    <property type="nucleotide sequence ID" value="NZ_JAPDOD010000007.1"/>
</dbReference>
<sequence length="90" mass="10423">MLRSTDLERGPIALDRRAKATRLRAERRRIERDLHDGTQQRLVALRIHLTLAGERLGRSEERTMLERLGIEVDEAIEELRAVAHGVYPRS</sequence>
<comment type="caution">
    <text evidence="2">The sequence shown here is derived from an EMBL/GenBank/DDBJ whole genome shotgun (WGS) entry which is preliminary data.</text>
</comment>
<keyword evidence="3" id="KW-1185">Reference proteome</keyword>
<organism evidence="2 3">
    <name type="scientific">Solirubrobacter ginsenosidimutans</name>
    <dbReference type="NCBI Taxonomy" id="490573"/>
    <lineage>
        <taxon>Bacteria</taxon>
        <taxon>Bacillati</taxon>
        <taxon>Actinomycetota</taxon>
        <taxon>Thermoleophilia</taxon>
        <taxon>Solirubrobacterales</taxon>
        <taxon>Solirubrobacteraceae</taxon>
        <taxon>Solirubrobacter</taxon>
    </lineage>
</organism>
<keyword evidence="2" id="KW-0418">Kinase</keyword>
<feature type="domain" description="Signal transduction histidine kinase subgroup 3 dimerisation and phosphoacceptor" evidence="1">
    <location>
        <begin position="26"/>
        <end position="89"/>
    </location>
</feature>
<evidence type="ECO:0000259" key="1">
    <source>
        <dbReference type="Pfam" id="PF07730"/>
    </source>
</evidence>
<dbReference type="InterPro" id="IPR011712">
    <property type="entry name" value="Sig_transdc_His_kin_sub3_dim/P"/>
</dbReference>
<reference evidence="2" key="1">
    <citation type="submission" date="2022-10" db="EMBL/GenBank/DDBJ databases">
        <title>The WGS of Solirubrobacter ginsenosidimutans DSM 21036.</title>
        <authorList>
            <person name="Jiang Z."/>
        </authorList>
    </citation>
    <scope>NUCLEOTIDE SEQUENCE</scope>
    <source>
        <strain evidence="2">DSM 21036</strain>
    </source>
</reference>
<proteinExistence type="predicted"/>
<protein>
    <submittedName>
        <fullName evidence="2">Histidine kinase dimerization/phosphoacceptor domain-containing protein</fullName>
    </submittedName>
</protein>
<dbReference type="Proteomes" id="UP001149140">
    <property type="component" value="Unassembled WGS sequence"/>
</dbReference>
<gene>
    <name evidence="2" type="ORF">OM076_10785</name>
</gene>
<name>A0A9X3MRS7_9ACTN</name>